<dbReference type="SUPFAM" id="SSF49503">
    <property type="entry name" value="Cupredoxins"/>
    <property type="match status" value="1"/>
</dbReference>
<dbReference type="Proteomes" id="UP001642360">
    <property type="component" value="Unassembled WGS sequence"/>
</dbReference>
<feature type="domain" description="Phytocyanin" evidence="1">
    <location>
        <begin position="1"/>
        <end position="54"/>
    </location>
</feature>
<reference evidence="2 3" key="1">
    <citation type="submission" date="2024-02" db="EMBL/GenBank/DDBJ databases">
        <authorList>
            <person name="Vignale AGUSTIN F."/>
            <person name="Sosa J E."/>
            <person name="Modenutti C."/>
        </authorList>
    </citation>
    <scope>NUCLEOTIDE SEQUENCE [LARGE SCALE GENOMIC DNA]</scope>
</reference>
<evidence type="ECO:0000313" key="2">
    <source>
        <dbReference type="EMBL" id="CAK9182236.1"/>
    </source>
</evidence>
<protein>
    <recommendedName>
        <fullName evidence="1">Phytocyanin domain-containing protein</fullName>
    </recommendedName>
</protein>
<dbReference type="Pfam" id="PF02298">
    <property type="entry name" value="Cu_bind_like"/>
    <property type="match status" value="1"/>
</dbReference>
<organism evidence="2 3">
    <name type="scientific">Ilex paraguariensis</name>
    <name type="common">yerba mate</name>
    <dbReference type="NCBI Taxonomy" id="185542"/>
    <lineage>
        <taxon>Eukaryota</taxon>
        <taxon>Viridiplantae</taxon>
        <taxon>Streptophyta</taxon>
        <taxon>Embryophyta</taxon>
        <taxon>Tracheophyta</taxon>
        <taxon>Spermatophyta</taxon>
        <taxon>Magnoliopsida</taxon>
        <taxon>eudicotyledons</taxon>
        <taxon>Gunneridae</taxon>
        <taxon>Pentapetalae</taxon>
        <taxon>asterids</taxon>
        <taxon>campanulids</taxon>
        <taxon>Aquifoliales</taxon>
        <taxon>Aquifoliaceae</taxon>
        <taxon>Ilex</taxon>
    </lineage>
</organism>
<keyword evidence="3" id="KW-1185">Reference proteome</keyword>
<dbReference type="Gene3D" id="2.60.40.420">
    <property type="entry name" value="Cupredoxins - blue copper proteins"/>
    <property type="match status" value="1"/>
</dbReference>
<accession>A0ABC8UME2</accession>
<dbReference type="InterPro" id="IPR008972">
    <property type="entry name" value="Cupredoxin"/>
</dbReference>
<evidence type="ECO:0000259" key="1">
    <source>
        <dbReference type="PROSITE" id="PS51485"/>
    </source>
</evidence>
<proteinExistence type="predicted"/>
<dbReference type="AlphaFoldDB" id="A0ABC8UME2"/>
<comment type="caution">
    <text evidence="2">The sequence shown here is derived from an EMBL/GenBank/DDBJ whole genome shotgun (WGS) entry which is preliminary data.</text>
</comment>
<evidence type="ECO:0000313" key="3">
    <source>
        <dbReference type="Proteomes" id="UP001642360"/>
    </source>
</evidence>
<dbReference type="EMBL" id="CAUOFW020008279">
    <property type="protein sequence ID" value="CAK9182236.1"/>
    <property type="molecule type" value="Genomic_DNA"/>
</dbReference>
<dbReference type="PROSITE" id="PS51485">
    <property type="entry name" value="PHYTOCYANIN"/>
    <property type="match status" value="1"/>
</dbReference>
<dbReference type="InterPro" id="IPR003245">
    <property type="entry name" value="Phytocyanin_dom"/>
</dbReference>
<name>A0ABC8UME2_9AQUA</name>
<gene>
    <name evidence="2" type="ORF">ILEXP_LOCUS52372</name>
</gene>
<sequence length="106" mass="11616">MEEEYLSCDVTNPIKMYMDGLDIIALVGEGIRYFASGNLESCKNGLKLHVEVKPPEKNEGQMALADGPTPSISAQHSGLSFLFVVGLLVDGDRLNVRVRIMPCSKF</sequence>